<dbReference type="InterPro" id="IPR036388">
    <property type="entry name" value="WH-like_DNA-bd_sf"/>
</dbReference>
<dbReference type="SUPFAM" id="SSF46785">
    <property type="entry name" value="Winged helix' DNA-binding domain"/>
    <property type="match status" value="1"/>
</dbReference>
<dbReference type="OrthoDB" id="9813056at2"/>
<gene>
    <name evidence="6" type="ORF">CKF58_03540</name>
</gene>
<protein>
    <recommendedName>
        <fullName evidence="5">HTH lysR-type domain-containing protein</fullName>
    </recommendedName>
</protein>
<evidence type="ECO:0000313" key="7">
    <source>
        <dbReference type="Proteomes" id="UP000265916"/>
    </source>
</evidence>
<dbReference type="GO" id="GO:0003700">
    <property type="term" value="F:DNA-binding transcription factor activity"/>
    <property type="evidence" value="ECO:0007669"/>
    <property type="project" value="InterPro"/>
</dbReference>
<evidence type="ECO:0000313" key="6">
    <source>
        <dbReference type="EMBL" id="RIY38719.1"/>
    </source>
</evidence>
<organism evidence="6 7">
    <name type="scientific">Psittacicella hinzii</name>
    <dbReference type="NCBI Taxonomy" id="2028575"/>
    <lineage>
        <taxon>Bacteria</taxon>
        <taxon>Pseudomonadati</taxon>
        <taxon>Pseudomonadota</taxon>
        <taxon>Gammaproteobacteria</taxon>
        <taxon>Pasteurellales</taxon>
        <taxon>Psittacicellaceae</taxon>
        <taxon>Psittacicella</taxon>
    </lineage>
</organism>
<evidence type="ECO:0000256" key="4">
    <source>
        <dbReference type="ARBA" id="ARBA00023163"/>
    </source>
</evidence>
<dbReference type="PANTHER" id="PTHR30537:SF1">
    <property type="entry name" value="HTH-TYPE TRANSCRIPTIONAL REGULATOR PGRR"/>
    <property type="match status" value="1"/>
</dbReference>
<evidence type="ECO:0000259" key="5">
    <source>
        <dbReference type="PROSITE" id="PS50931"/>
    </source>
</evidence>
<sequence>MHNFNELNIFITVVQAGSFTKAAKTLNVTTSAISHAMSGLEAKLETKLLNRTTRSISCTEAGKNLYDRIQPLFAEINLQVEELESFANQAVGTIRINCADNVGQLYLAPRIYPYLKENPKVNLEFYHDANFVDIVKQRFDFGVRLGADLPQDMIGVQISPPLRMLYLAHKSYIHKHGTPQTPLDLVDHVCLGFTLNDRGTVVPWEFVEQGSIQNHSLNYQIRSNSSSLLYDALDKGMGILWLTAGAAQERLATGDYVEVLSTYAPTYDPLYLYYPQNRFKTKAMSEIIELLRYQQPLG</sequence>
<keyword evidence="2" id="KW-0805">Transcription regulation</keyword>
<proteinExistence type="inferred from homology"/>
<keyword evidence="3" id="KW-0238">DNA-binding</keyword>
<dbReference type="FunFam" id="1.10.10.10:FF:000001">
    <property type="entry name" value="LysR family transcriptional regulator"/>
    <property type="match status" value="1"/>
</dbReference>
<dbReference type="RefSeq" id="WP_119531035.1">
    <property type="nucleotide sequence ID" value="NZ_JBHSSP010000009.1"/>
</dbReference>
<dbReference type="AlphaFoldDB" id="A0A3A1YNB4"/>
<dbReference type="GO" id="GO:0043565">
    <property type="term" value="F:sequence-specific DNA binding"/>
    <property type="evidence" value="ECO:0007669"/>
    <property type="project" value="TreeGrafter"/>
</dbReference>
<dbReference type="Pfam" id="PF03466">
    <property type="entry name" value="LysR_substrate"/>
    <property type="match status" value="1"/>
</dbReference>
<evidence type="ECO:0000256" key="3">
    <source>
        <dbReference type="ARBA" id="ARBA00023125"/>
    </source>
</evidence>
<dbReference type="PANTHER" id="PTHR30537">
    <property type="entry name" value="HTH-TYPE TRANSCRIPTIONAL REGULATOR"/>
    <property type="match status" value="1"/>
</dbReference>
<dbReference type="InterPro" id="IPR005119">
    <property type="entry name" value="LysR_subst-bd"/>
</dbReference>
<comment type="caution">
    <text evidence="6">The sequence shown here is derived from an EMBL/GenBank/DDBJ whole genome shotgun (WGS) entry which is preliminary data.</text>
</comment>
<dbReference type="Gene3D" id="1.10.10.10">
    <property type="entry name" value="Winged helix-like DNA-binding domain superfamily/Winged helix DNA-binding domain"/>
    <property type="match status" value="1"/>
</dbReference>
<keyword evidence="4" id="KW-0804">Transcription</keyword>
<dbReference type="SUPFAM" id="SSF53850">
    <property type="entry name" value="Periplasmic binding protein-like II"/>
    <property type="match status" value="1"/>
</dbReference>
<dbReference type="Pfam" id="PF00126">
    <property type="entry name" value="HTH_1"/>
    <property type="match status" value="1"/>
</dbReference>
<name>A0A3A1YNB4_9GAMM</name>
<dbReference type="EMBL" id="NRJG01000056">
    <property type="protein sequence ID" value="RIY38719.1"/>
    <property type="molecule type" value="Genomic_DNA"/>
</dbReference>
<reference evidence="6 7" key="1">
    <citation type="submission" date="2017-08" db="EMBL/GenBank/DDBJ databases">
        <title>Reclassification of Bisgaard taxon 37 and 44.</title>
        <authorList>
            <person name="Christensen H."/>
        </authorList>
    </citation>
    <scope>NUCLEOTIDE SEQUENCE [LARGE SCALE GENOMIC DNA]</scope>
    <source>
        <strain evidence="6 7">111</strain>
    </source>
</reference>
<dbReference type="InterPro" id="IPR058163">
    <property type="entry name" value="LysR-type_TF_proteobact-type"/>
</dbReference>
<dbReference type="PROSITE" id="PS50931">
    <property type="entry name" value="HTH_LYSR"/>
    <property type="match status" value="1"/>
</dbReference>
<dbReference type="GO" id="GO:0006351">
    <property type="term" value="P:DNA-templated transcription"/>
    <property type="evidence" value="ECO:0007669"/>
    <property type="project" value="TreeGrafter"/>
</dbReference>
<comment type="similarity">
    <text evidence="1">Belongs to the LysR transcriptional regulatory family.</text>
</comment>
<keyword evidence="7" id="KW-1185">Reference proteome</keyword>
<dbReference type="Proteomes" id="UP000265916">
    <property type="component" value="Unassembled WGS sequence"/>
</dbReference>
<dbReference type="InterPro" id="IPR036390">
    <property type="entry name" value="WH_DNA-bd_sf"/>
</dbReference>
<evidence type="ECO:0000256" key="2">
    <source>
        <dbReference type="ARBA" id="ARBA00023015"/>
    </source>
</evidence>
<feature type="domain" description="HTH lysR-type" evidence="5">
    <location>
        <begin position="1"/>
        <end position="59"/>
    </location>
</feature>
<accession>A0A3A1YNB4</accession>
<dbReference type="Gene3D" id="3.40.190.290">
    <property type="match status" value="1"/>
</dbReference>
<evidence type="ECO:0000256" key="1">
    <source>
        <dbReference type="ARBA" id="ARBA00009437"/>
    </source>
</evidence>
<dbReference type="InterPro" id="IPR000847">
    <property type="entry name" value="LysR_HTH_N"/>
</dbReference>